<feature type="compositionally biased region" description="Basic and acidic residues" evidence="1">
    <location>
        <begin position="16"/>
        <end position="30"/>
    </location>
</feature>
<proteinExistence type="predicted"/>
<dbReference type="Proteomes" id="UP000265520">
    <property type="component" value="Unassembled WGS sequence"/>
</dbReference>
<organism evidence="2 3">
    <name type="scientific">Trifolium medium</name>
    <dbReference type="NCBI Taxonomy" id="97028"/>
    <lineage>
        <taxon>Eukaryota</taxon>
        <taxon>Viridiplantae</taxon>
        <taxon>Streptophyta</taxon>
        <taxon>Embryophyta</taxon>
        <taxon>Tracheophyta</taxon>
        <taxon>Spermatophyta</taxon>
        <taxon>Magnoliopsida</taxon>
        <taxon>eudicotyledons</taxon>
        <taxon>Gunneridae</taxon>
        <taxon>Pentapetalae</taxon>
        <taxon>rosids</taxon>
        <taxon>fabids</taxon>
        <taxon>Fabales</taxon>
        <taxon>Fabaceae</taxon>
        <taxon>Papilionoideae</taxon>
        <taxon>50 kb inversion clade</taxon>
        <taxon>NPAAA clade</taxon>
        <taxon>Hologalegina</taxon>
        <taxon>IRL clade</taxon>
        <taxon>Trifolieae</taxon>
        <taxon>Trifolium</taxon>
    </lineage>
</organism>
<dbReference type="AlphaFoldDB" id="A0A392NY09"/>
<name>A0A392NY09_9FABA</name>
<feature type="region of interest" description="Disordered" evidence="1">
    <location>
        <begin position="1"/>
        <end position="186"/>
    </location>
</feature>
<accession>A0A392NY09</accession>
<feature type="compositionally biased region" description="Basic and acidic residues" evidence="1">
    <location>
        <begin position="95"/>
        <end position="104"/>
    </location>
</feature>
<comment type="caution">
    <text evidence="2">The sequence shown here is derived from an EMBL/GenBank/DDBJ whole genome shotgun (WGS) entry which is preliminary data.</text>
</comment>
<evidence type="ECO:0000256" key="1">
    <source>
        <dbReference type="SAM" id="MobiDB-lite"/>
    </source>
</evidence>
<sequence>SLSSEDGEDVQILAERQIEKRPQGTPEARRGGKKPAPTKEQLSPRRHHRSRTPPRQENVSQRRPPLERPPPPSKKRDRTPPPREGRTSPTTKKGKTIDRPEQRRHSPQGLALMARQGASASLSNRGDHGSRSPTPPRRDNNSPLRSPDGSDEEETRCPLSQDIMRAPIPSGFEKPPPLGTYDGQTDPDEHIDNINAILDFCRVSGAIRCRLFPTTLRKWAMA</sequence>
<dbReference type="EMBL" id="LXQA010056168">
    <property type="protein sequence ID" value="MCI04681.1"/>
    <property type="molecule type" value="Genomic_DNA"/>
</dbReference>
<feature type="non-terminal residue" evidence="2">
    <location>
        <position position="1"/>
    </location>
</feature>
<feature type="compositionally biased region" description="Basic and acidic residues" evidence="1">
    <location>
        <begin position="125"/>
        <end position="140"/>
    </location>
</feature>
<reference evidence="2 3" key="1">
    <citation type="journal article" date="2018" name="Front. Plant Sci.">
        <title>Red Clover (Trifolium pratense) and Zigzag Clover (T. medium) - A Picture of Genomic Similarities and Differences.</title>
        <authorList>
            <person name="Dluhosova J."/>
            <person name="Istvanek J."/>
            <person name="Nedelnik J."/>
            <person name="Repkova J."/>
        </authorList>
    </citation>
    <scope>NUCLEOTIDE SEQUENCE [LARGE SCALE GENOMIC DNA]</scope>
    <source>
        <strain evidence="3">cv. 10/8</strain>
        <tissue evidence="2">Leaf</tissue>
    </source>
</reference>
<protein>
    <submittedName>
        <fullName evidence="2">Uncharacterized protein</fullName>
    </submittedName>
</protein>
<evidence type="ECO:0000313" key="3">
    <source>
        <dbReference type="Proteomes" id="UP000265520"/>
    </source>
</evidence>
<keyword evidence="3" id="KW-1185">Reference proteome</keyword>
<evidence type="ECO:0000313" key="2">
    <source>
        <dbReference type="EMBL" id="MCI04681.1"/>
    </source>
</evidence>